<evidence type="ECO:0000313" key="1">
    <source>
        <dbReference type="EMBL" id="RNA22974.1"/>
    </source>
</evidence>
<accession>A0A3M7RHS4</accession>
<dbReference type="AlphaFoldDB" id="A0A3M7RHS4"/>
<protein>
    <submittedName>
        <fullName evidence="1">Uncharacterized protein</fullName>
    </submittedName>
</protein>
<organism evidence="1 2">
    <name type="scientific">Brachionus plicatilis</name>
    <name type="common">Marine rotifer</name>
    <name type="synonym">Brachionus muelleri</name>
    <dbReference type="NCBI Taxonomy" id="10195"/>
    <lineage>
        <taxon>Eukaryota</taxon>
        <taxon>Metazoa</taxon>
        <taxon>Spiralia</taxon>
        <taxon>Gnathifera</taxon>
        <taxon>Rotifera</taxon>
        <taxon>Eurotatoria</taxon>
        <taxon>Monogononta</taxon>
        <taxon>Pseudotrocha</taxon>
        <taxon>Ploima</taxon>
        <taxon>Brachionidae</taxon>
        <taxon>Brachionus</taxon>
    </lineage>
</organism>
<comment type="caution">
    <text evidence="1">The sequence shown here is derived from an EMBL/GenBank/DDBJ whole genome shotgun (WGS) entry which is preliminary data.</text>
</comment>
<gene>
    <name evidence="1" type="ORF">BpHYR1_046409</name>
</gene>
<sequence>MFLLSITVILSSCSHGFRSTLISNPHLSKKSFVFASKFAAVRRVLDNKYIELLCLHLQNYSIYMYMYFVLNIGKKRQIMSSERLCDQIMFFTRLGQKSSSQSQSSHLT</sequence>
<reference evidence="1 2" key="1">
    <citation type="journal article" date="2018" name="Sci. Rep.">
        <title>Genomic signatures of local adaptation to the degree of environmental predictability in rotifers.</title>
        <authorList>
            <person name="Franch-Gras L."/>
            <person name="Hahn C."/>
            <person name="Garcia-Roger E.M."/>
            <person name="Carmona M.J."/>
            <person name="Serra M."/>
            <person name="Gomez A."/>
        </authorList>
    </citation>
    <scope>NUCLEOTIDE SEQUENCE [LARGE SCALE GENOMIC DNA]</scope>
    <source>
        <strain evidence="1">HYR1</strain>
    </source>
</reference>
<evidence type="ECO:0000313" key="2">
    <source>
        <dbReference type="Proteomes" id="UP000276133"/>
    </source>
</evidence>
<dbReference type="EMBL" id="REGN01003370">
    <property type="protein sequence ID" value="RNA22974.1"/>
    <property type="molecule type" value="Genomic_DNA"/>
</dbReference>
<keyword evidence="2" id="KW-1185">Reference proteome</keyword>
<proteinExistence type="predicted"/>
<name>A0A3M7RHS4_BRAPC</name>
<dbReference type="Proteomes" id="UP000276133">
    <property type="component" value="Unassembled WGS sequence"/>
</dbReference>